<dbReference type="PROSITE" id="PS51257">
    <property type="entry name" value="PROKAR_LIPOPROTEIN"/>
    <property type="match status" value="1"/>
</dbReference>
<feature type="compositionally biased region" description="Basic and acidic residues" evidence="1">
    <location>
        <begin position="525"/>
        <end position="540"/>
    </location>
</feature>
<feature type="compositionally biased region" description="Polar residues" evidence="1">
    <location>
        <begin position="84"/>
        <end position="93"/>
    </location>
</feature>
<feature type="compositionally biased region" description="Acidic residues" evidence="1">
    <location>
        <begin position="445"/>
        <end position="524"/>
    </location>
</feature>
<reference evidence="4 5" key="1">
    <citation type="journal article" date="2023" name="Int. J. Syst. Evol. Microbiol.">
        <title>Lactiplantibacillus brownii sp. nov., a novel psychrotolerant species isolated from sauerkraut.</title>
        <authorList>
            <person name="Heng Y.C."/>
            <person name="Silvaraju S."/>
            <person name="Lee J.K.Y."/>
            <person name="Kittelmann S."/>
        </authorList>
    </citation>
    <scope>NUCLEOTIDE SEQUENCE [LARGE SCALE GENOMIC DNA]</scope>
    <source>
        <strain evidence="4 5">WILCCON 0030</strain>
    </source>
</reference>
<feature type="region of interest" description="Disordered" evidence="1">
    <location>
        <begin position="47"/>
        <end position="93"/>
    </location>
</feature>
<proteinExistence type="predicted"/>
<dbReference type="RefSeq" id="WP_308702588.1">
    <property type="nucleotide sequence ID" value="NZ_JAVCWF010000001.1"/>
</dbReference>
<keyword evidence="5" id="KW-1185">Reference proteome</keyword>
<protein>
    <submittedName>
        <fullName evidence="4">Choice-of-anchor A family protein</fullName>
    </submittedName>
</protein>
<evidence type="ECO:0000256" key="1">
    <source>
        <dbReference type="SAM" id="MobiDB-lite"/>
    </source>
</evidence>
<organism evidence="4 5">
    <name type="scientific">Lactiplantibacillus brownii</name>
    <dbReference type="NCBI Taxonomy" id="3069269"/>
    <lineage>
        <taxon>Bacteria</taxon>
        <taxon>Bacillati</taxon>
        <taxon>Bacillota</taxon>
        <taxon>Bacilli</taxon>
        <taxon>Lactobacillales</taxon>
        <taxon>Lactobacillaceae</taxon>
        <taxon>Lactiplantibacillus</taxon>
    </lineage>
</organism>
<dbReference type="Proteomes" id="UP001227831">
    <property type="component" value="Unassembled WGS sequence"/>
</dbReference>
<evidence type="ECO:0000256" key="2">
    <source>
        <dbReference type="SAM" id="Phobius"/>
    </source>
</evidence>
<keyword evidence="2" id="KW-0812">Transmembrane</keyword>
<feature type="domain" description="Choice-of-anchor A" evidence="3">
    <location>
        <begin position="131"/>
        <end position="419"/>
    </location>
</feature>
<keyword evidence="2" id="KW-1133">Transmembrane helix</keyword>
<comment type="caution">
    <text evidence="4">The sequence shown here is derived from an EMBL/GenBank/DDBJ whole genome shotgun (WGS) entry which is preliminary data.</text>
</comment>
<sequence>MTTRESKSQWLDLTRTLILIMTTLAILGCFALQTPAVALADTVEQTLTESTTPSEDRSASEPATSDTDADTEATTTFETDSTENSPTTDDQAQTTFSDTAEIESDATSDVFDAIPSGGNVYEDHPGLVNILGIASQFHIFAYEAELRAHTAGNLAVARLNGLVDFGTTNKLELLDRDITYIQQIIKIANSSFVSAGSTRCNKVIFGEGITIDVSDRNQPIVADTTIAHLVADEVYQDQPGETYIDFDAEFAKLTETSLNLSRQVSNASYATADFKDENQRTIDVTDMTPNEAGQIIINLDADVLAKDRPLIIKGVSPDANGNTIIFNVETNGQTIYPNNSEIKVTYPDGTVRANKDADAYGDNHLLWNLHANQQPFTGTFDVNARFQGSVLAPRATLIANQNMDGNLIATHVTVSGETHRWDLQDNTDNEHDPKEKEEDVTKPDPEDEDDVVVEPDPEEEDDIVEPDPEDEEDDVIEPDPEEEDDIVEPDPEEEDDVIEPDPEDEDDVVEPDSEDEDIVEESDTTESKSENPDSVEKETVAEPAVTEETAVPIETQTGNETTTDDAKIVTELETELNAALSLPVAQRTTAVKRVLSKIDTAIRQAHVAKAPIRATKLESLRIRGLAALHTGQLPQTDERRTQALTAIGLGLIIAVIATSWEITKRRRRKN</sequence>
<dbReference type="EMBL" id="JAVCWF010000001">
    <property type="protein sequence ID" value="MDQ7936779.1"/>
    <property type="molecule type" value="Genomic_DNA"/>
</dbReference>
<keyword evidence="2" id="KW-0472">Membrane</keyword>
<feature type="compositionally biased region" description="Low complexity" evidence="1">
    <location>
        <begin position="541"/>
        <end position="552"/>
    </location>
</feature>
<dbReference type="InterPro" id="IPR026588">
    <property type="entry name" value="Choice_anch_A"/>
</dbReference>
<feature type="compositionally biased region" description="Low complexity" evidence="1">
    <location>
        <begin position="60"/>
        <end position="83"/>
    </location>
</feature>
<evidence type="ECO:0000259" key="3">
    <source>
        <dbReference type="Pfam" id="PF20597"/>
    </source>
</evidence>
<feature type="transmembrane region" description="Helical" evidence="2">
    <location>
        <begin position="643"/>
        <end position="662"/>
    </location>
</feature>
<dbReference type="NCBIfam" id="TIGR04215">
    <property type="entry name" value="choice_anch_A"/>
    <property type="match status" value="1"/>
</dbReference>
<evidence type="ECO:0000313" key="4">
    <source>
        <dbReference type="EMBL" id="MDQ7936779.1"/>
    </source>
</evidence>
<accession>A0ABU1A775</accession>
<feature type="region of interest" description="Disordered" evidence="1">
    <location>
        <begin position="418"/>
        <end position="565"/>
    </location>
</feature>
<gene>
    <name evidence="4" type="ORF">RA086_03845</name>
</gene>
<name>A0ABU1A775_9LACO</name>
<dbReference type="Pfam" id="PF20597">
    <property type="entry name" value="pAdhesive_15"/>
    <property type="match status" value="1"/>
</dbReference>
<evidence type="ECO:0000313" key="5">
    <source>
        <dbReference type="Proteomes" id="UP001227831"/>
    </source>
</evidence>
<feature type="compositionally biased region" description="Basic and acidic residues" evidence="1">
    <location>
        <begin position="418"/>
        <end position="444"/>
    </location>
</feature>